<evidence type="ECO:0000259" key="4">
    <source>
        <dbReference type="PROSITE" id="PS01124"/>
    </source>
</evidence>
<accession>A0A9X3C7Z0</accession>
<dbReference type="PANTHER" id="PTHR43280">
    <property type="entry name" value="ARAC-FAMILY TRANSCRIPTIONAL REGULATOR"/>
    <property type="match status" value="1"/>
</dbReference>
<dbReference type="SMART" id="SM00342">
    <property type="entry name" value="HTH_ARAC"/>
    <property type="match status" value="1"/>
</dbReference>
<evidence type="ECO:0000313" key="6">
    <source>
        <dbReference type="Proteomes" id="UP001151079"/>
    </source>
</evidence>
<reference evidence="5" key="1">
    <citation type="submission" date="2022-10" db="EMBL/GenBank/DDBJ databases">
        <title>Two novel species of Flavobacterium.</title>
        <authorList>
            <person name="Liu Q."/>
            <person name="Xin Y.-H."/>
        </authorList>
    </citation>
    <scope>NUCLEOTIDE SEQUENCE</scope>
    <source>
        <strain evidence="5">LS1R49</strain>
    </source>
</reference>
<dbReference type="AlphaFoldDB" id="A0A9X3C7Z0"/>
<comment type="caution">
    <text evidence="5">The sequence shown here is derived from an EMBL/GenBank/DDBJ whole genome shotgun (WGS) entry which is preliminary data.</text>
</comment>
<organism evidence="5 6">
    <name type="scientific">Flavobacterium shii</name>
    <dbReference type="NCBI Taxonomy" id="2987687"/>
    <lineage>
        <taxon>Bacteria</taxon>
        <taxon>Pseudomonadati</taxon>
        <taxon>Bacteroidota</taxon>
        <taxon>Flavobacteriia</taxon>
        <taxon>Flavobacteriales</taxon>
        <taxon>Flavobacteriaceae</taxon>
        <taxon>Flavobacterium</taxon>
    </lineage>
</organism>
<dbReference type="EMBL" id="JAOZEW010000023">
    <property type="protein sequence ID" value="MCV9929758.1"/>
    <property type="molecule type" value="Genomic_DNA"/>
</dbReference>
<evidence type="ECO:0000313" key="5">
    <source>
        <dbReference type="EMBL" id="MCV9929758.1"/>
    </source>
</evidence>
<name>A0A9X3C7Z0_9FLAO</name>
<dbReference type="RefSeq" id="WP_264207844.1">
    <property type="nucleotide sequence ID" value="NZ_JAOZEW010000023.1"/>
</dbReference>
<dbReference type="InterPro" id="IPR009057">
    <property type="entry name" value="Homeodomain-like_sf"/>
</dbReference>
<keyword evidence="1" id="KW-0805">Transcription regulation</keyword>
<dbReference type="Proteomes" id="UP001151079">
    <property type="component" value="Unassembled WGS sequence"/>
</dbReference>
<dbReference type="PANTHER" id="PTHR43280:SF28">
    <property type="entry name" value="HTH-TYPE TRANSCRIPTIONAL ACTIVATOR RHAS"/>
    <property type="match status" value="1"/>
</dbReference>
<dbReference type="InterPro" id="IPR018060">
    <property type="entry name" value="HTH_AraC"/>
</dbReference>
<sequence>MTLLIKGMVCNRCIYVLEQEFSNLGFEIITIELGRIIIKDTADLAMSLITIKSMLKKYGFELLFCKTQETVEKIKELVEIGIKMQLDCGKATKFSSLISNKLTKNYDTLSALFSSVEGQTLEKYIILRKIEKIKELLVYTDQSMSEITHTLGYSSPAHLSNQLKKYTGFTSSYYKKIRLDKLAIIDKQSHKNKAS</sequence>
<dbReference type="SUPFAM" id="SSF46689">
    <property type="entry name" value="Homeodomain-like"/>
    <property type="match status" value="1"/>
</dbReference>
<keyword evidence="3" id="KW-0804">Transcription</keyword>
<keyword evidence="6" id="KW-1185">Reference proteome</keyword>
<keyword evidence="2" id="KW-0238">DNA-binding</keyword>
<feature type="domain" description="HTH araC/xylS-type" evidence="4">
    <location>
        <begin position="98"/>
        <end position="177"/>
    </location>
</feature>
<evidence type="ECO:0000256" key="2">
    <source>
        <dbReference type="ARBA" id="ARBA00023125"/>
    </source>
</evidence>
<dbReference type="GO" id="GO:0043565">
    <property type="term" value="F:sequence-specific DNA binding"/>
    <property type="evidence" value="ECO:0007669"/>
    <property type="project" value="InterPro"/>
</dbReference>
<evidence type="ECO:0000256" key="3">
    <source>
        <dbReference type="ARBA" id="ARBA00023163"/>
    </source>
</evidence>
<dbReference type="GO" id="GO:0003700">
    <property type="term" value="F:DNA-binding transcription factor activity"/>
    <property type="evidence" value="ECO:0007669"/>
    <property type="project" value="InterPro"/>
</dbReference>
<protein>
    <submittedName>
        <fullName evidence="5">Helix-turn-helix domain-containing protein</fullName>
    </submittedName>
</protein>
<proteinExistence type="predicted"/>
<dbReference type="Pfam" id="PF12833">
    <property type="entry name" value="HTH_18"/>
    <property type="match status" value="1"/>
</dbReference>
<evidence type="ECO:0000256" key="1">
    <source>
        <dbReference type="ARBA" id="ARBA00023015"/>
    </source>
</evidence>
<gene>
    <name evidence="5" type="ORF">OIU83_19005</name>
</gene>
<dbReference type="Gene3D" id="1.10.10.60">
    <property type="entry name" value="Homeodomain-like"/>
    <property type="match status" value="1"/>
</dbReference>
<dbReference type="PROSITE" id="PS01124">
    <property type="entry name" value="HTH_ARAC_FAMILY_2"/>
    <property type="match status" value="1"/>
</dbReference>